<evidence type="ECO:0000313" key="1">
    <source>
        <dbReference type="EMBL" id="QRW26388.1"/>
    </source>
</evidence>
<name>A0A8H8P7W7_9AGAM</name>
<dbReference type="EMBL" id="CP059672">
    <property type="protein sequence ID" value="QRW26388.1"/>
    <property type="molecule type" value="Genomic_DNA"/>
</dbReference>
<dbReference type="Proteomes" id="UP000650533">
    <property type="component" value="Chromosome 15"/>
</dbReference>
<organism evidence="1 2">
    <name type="scientific">Rhizoctonia solani</name>
    <dbReference type="NCBI Taxonomy" id="456999"/>
    <lineage>
        <taxon>Eukaryota</taxon>
        <taxon>Fungi</taxon>
        <taxon>Dikarya</taxon>
        <taxon>Basidiomycota</taxon>
        <taxon>Agaricomycotina</taxon>
        <taxon>Agaricomycetes</taxon>
        <taxon>Cantharellales</taxon>
        <taxon>Ceratobasidiaceae</taxon>
        <taxon>Rhizoctonia</taxon>
    </lineage>
</organism>
<accession>A0A8H8P7W7</accession>
<proteinExistence type="predicted"/>
<dbReference type="GeneID" id="67034327"/>
<reference evidence="1" key="1">
    <citation type="submission" date="2020-05" db="EMBL/GenBank/DDBJ databases">
        <title>Evolutionary and genomic comparisons of hybrid uninucleate and nonhybrid Rhizoctonia fungi.</title>
        <authorList>
            <person name="Li C."/>
            <person name="Chen X."/>
        </authorList>
    </citation>
    <scope>NUCLEOTIDE SEQUENCE</scope>
    <source>
        <strain evidence="1">AG-1 IA</strain>
    </source>
</reference>
<evidence type="ECO:0000313" key="2">
    <source>
        <dbReference type="Proteomes" id="UP000650533"/>
    </source>
</evidence>
<sequence length="119" mass="12926">MFQWCQSTTQQVYDRAEEIKNHIESLHLSNPSIPSSAACPSPNVVSTSTSTSTSTCLNVGDDVYMIDPTTCCTKKGTITSIVHTTTGNMPNIRWNGESKDTLIPFPFLKKDKCPAAAAL</sequence>
<protein>
    <submittedName>
        <fullName evidence="1">Uncharacterized protein</fullName>
    </submittedName>
</protein>
<dbReference type="AlphaFoldDB" id="A0A8H8P7W7"/>
<dbReference type="RefSeq" id="XP_043186625.1">
    <property type="nucleotide sequence ID" value="XM_043331864.1"/>
</dbReference>
<dbReference type="KEGG" id="rsx:RhiXN_12049"/>
<gene>
    <name evidence="1" type="ORF">RhiXN_12049</name>
</gene>